<proteinExistence type="predicted"/>
<dbReference type="AlphaFoldDB" id="A0A9Q9UVF6"/>
<protein>
    <submittedName>
        <fullName evidence="1">Uncharacterized protein</fullName>
    </submittedName>
</protein>
<reference evidence="1" key="1">
    <citation type="journal article" date="2017" name="Proc. Natl. Acad. Sci. U.S.A.">
        <title>Comparative genomics uncovers the prolific and distinctive metabolic potential of the cyanobacterial genus Moorea.</title>
        <authorList>
            <person name="Leao T."/>
            <person name="Castelao G."/>
            <person name="Korobeynikov A."/>
            <person name="Monroe E.A."/>
            <person name="Podell S."/>
            <person name="Glukhov E."/>
            <person name="Allen E.E."/>
            <person name="Gerwick W.H."/>
            <person name="Gerwick L."/>
        </authorList>
    </citation>
    <scope>NUCLEOTIDE SEQUENCE</scope>
    <source>
        <strain evidence="1">JHB</strain>
    </source>
</reference>
<accession>A0A9Q9UVF6</accession>
<reference evidence="1" key="2">
    <citation type="submission" date="2022-10" db="EMBL/GenBank/DDBJ databases">
        <authorList>
            <person name="Ngo T.-E."/>
        </authorList>
    </citation>
    <scope>NUCLEOTIDE SEQUENCE</scope>
    <source>
        <strain evidence="1">JHB</strain>
    </source>
</reference>
<dbReference type="EMBL" id="CP017708">
    <property type="protein sequence ID" value="WAN68761.1"/>
    <property type="molecule type" value="Genomic_DNA"/>
</dbReference>
<evidence type="ECO:0000313" key="1">
    <source>
        <dbReference type="EMBL" id="WAN68761.1"/>
    </source>
</evidence>
<gene>
    <name evidence="1" type="ORF">BJP36_41080</name>
</gene>
<dbReference type="Proteomes" id="UP000176944">
    <property type="component" value="Chromosome"/>
</dbReference>
<sequence>MTPFTPALKNLHKKNLHKTLPSAFSRQLSAVSLWPSSFADTRHADSTSSSTICSGLADSLHIAKHYFSLIPTSPTILQLTSHRSVTSSNNN</sequence>
<organism evidence="1">
    <name type="scientific">Moorena producens (strain JHB)</name>
    <dbReference type="NCBI Taxonomy" id="1454205"/>
    <lineage>
        <taxon>Bacteria</taxon>
        <taxon>Bacillati</taxon>
        <taxon>Cyanobacteriota</taxon>
        <taxon>Cyanophyceae</taxon>
        <taxon>Coleofasciculales</taxon>
        <taxon>Coleofasciculaceae</taxon>
        <taxon>Moorena</taxon>
    </lineage>
</organism>
<name>A0A9Q9UVF6_MOOP1</name>